<organism evidence="2 3">
    <name type="scientific">Punica granatum</name>
    <name type="common">Pomegranate</name>
    <dbReference type="NCBI Taxonomy" id="22663"/>
    <lineage>
        <taxon>Eukaryota</taxon>
        <taxon>Viridiplantae</taxon>
        <taxon>Streptophyta</taxon>
        <taxon>Embryophyta</taxon>
        <taxon>Tracheophyta</taxon>
        <taxon>Spermatophyta</taxon>
        <taxon>Magnoliopsida</taxon>
        <taxon>eudicotyledons</taxon>
        <taxon>Gunneridae</taxon>
        <taxon>Pentapetalae</taxon>
        <taxon>rosids</taxon>
        <taxon>malvids</taxon>
        <taxon>Myrtales</taxon>
        <taxon>Lythraceae</taxon>
        <taxon>Punica</taxon>
    </lineage>
</organism>
<comment type="caution">
    <text evidence="2">The sequence shown here is derived from an EMBL/GenBank/DDBJ whole genome shotgun (WGS) entry which is preliminary data.</text>
</comment>
<accession>A0A218XNY0</accession>
<evidence type="ECO:0000256" key="1">
    <source>
        <dbReference type="SAM" id="Phobius"/>
    </source>
</evidence>
<evidence type="ECO:0000313" key="2">
    <source>
        <dbReference type="EMBL" id="OWM86663.1"/>
    </source>
</evidence>
<protein>
    <submittedName>
        <fullName evidence="2">Uncharacterized protein</fullName>
    </submittedName>
</protein>
<feature type="transmembrane region" description="Helical" evidence="1">
    <location>
        <begin position="44"/>
        <end position="67"/>
    </location>
</feature>
<gene>
    <name evidence="2" type="ORF">CDL15_Pgr015698</name>
</gene>
<name>A0A218XNY0_PUNGR</name>
<reference evidence="3" key="1">
    <citation type="journal article" date="2017" name="Plant J.">
        <title>The pomegranate (Punica granatum L.) genome and the genomics of punicalagin biosynthesis.</title>
        <authorList>
            <person name="Qin G."/>
            <person name="Xu C."/>
            <person name="Ming R."/>
            <person name="Tang H."/>
            <person name="Guyot R."/>
            <person name="Kramer E.M."/>
            <person name="Hu Y."/>
            <person name="Yi X."/>
            <person name="Qi Y."/>
            <person name="Xu X."/>
            <person name="Gao Z."/>
            <person name="Pan H."/>
            <person name="Jian J."/>
            <person name="Tian Y."/>
            <person name="Yue Z."/>
            <person name="Xu Y."/>
        </authorList>
    </citation>
    <scope>NUCLEOTIDE SEQUENCE [LARGE SCALE GENOMIC DNA]</scope>
    <source>
        <strain evidence="3">cv. Dabenzi</strain>
    </source>
</reference>
<dbReference type="Proteomes" id="UP000197138">
    <property type="component" value="Unassembled WGS sequence"/>
</dbReference>
<keyword evidence="1" id="KW-1133">Transmembrane helix</keyword>
<evidence type="ECO:0000313" key="3">
    <source>
        <dbReference type="Proteomes" id="UP000197138"/>
    </source>
</evidence>
<dbReference type="EMBL" id="MTKT01001080">
    <property type="protein sequence ID" value="OWM86663.1"/>
    <property type="molecule type" value="Genomic_DNA"/>
</dbReference>
<sequence>MCSTTTCCFSLPTPSSPSNKHLLLQSRNSRTSLVSPPSWQSRSVTLAAAMGLAQAMIGIGVIGNLYFFSGEGLAVTEDATPREVVKQRVSRVQTRWSDKRACPPWQSKTFELVVPENLPR</sequence>
<keyword evidence="1" id="KW-0812">Transmembrane</keyword>
<dbReference type="InterPro" id="IPR053350">
    <property type="entry name" value="CV_Inducer"/>
</dbReference>
<proteinExistence type="predicted"/>
<dbReference type="AlphaFoldDB" id="A0A218XNY0"/>
<dbReference type="PANTHER" id="PTHR37210:SF2">
    <property type="entry name" value="PROTEIN CHLOROPLAST VESICULATION"/>
    <property type="match status" value="1"/>
</dbReference>
<keyword evidence="1" id="KW-0472">Membrane</keyword>
<dbReference type="PANTHER" id="PTHR37210">
    <property type="entry name" value="EXPRESSED PROTEIN"/>
    <property type="match status" value="1"/>
</dbReference>